<dbReference type="PROSITE" id="PS51987">
    <property type="entry name" value="GS_CATALYTIC"/>
    <property type="match status" value="1"/>
</dbReference>
<comment type="subunit">
    <text evidence="3">Dodecamer. Interacts with BFSP2 and VIM.</text>
</comment>
<evidence type="ECO:0000313" key="9">
    <source>
        <dbReference type="EnsemblMetazoa" id="BGLB033821-PB"/>
    </source>
</evidence>
<dbReference type="PANTHER" id="PTHR43407:SF1">
    <property type="entry name" value="LENGSIN"/>
    <property type="match status" value="1"/>
</dbReference>
<dbReference type="Pfam" id="PF00120">
    <property type="entry name" value="Gln-synt_C"/>
    <property type="match status" value="1"/>
</dbReference>
<evidence type="ECO:0000256" key="4">
    <source>
        <dbReference type="ARBA" id="ARBA00039404"/>
    </source>
</evidence>
<evidence type="ECO:0000256" key="2">
    <source>
        <dbReference type="ARBA" id="ARBA00037583"/>
    </source>
</evidence>
<evidence type="ECO:0000313" key="10">
    <source>
        <dbReference type="Proteomes" id="UP000076420"/>
    </source>
</evidence>
<dbReference type="Gene3D" id="3.30.590.10">
    <property type="entry name" value="Glutamine synthetase/guanido kinase, catalytic domain"/>
    <property type="match status" value="1"/>
</dbReference>
<dbReference type="EnsemblMetazoa" id="BGLB033821-RA">
    <property type="protein sequence ID" value="BGLB033821-PA"/>
    <property type="gene ID" value="BGLB033821"/>
</dbReference>
<gene>
    <name evidence="9" type="primary">106063565</name>
</gene>
<dbReference type="InterPro" id="IPR008146">
    <property type="entry name" value="Gln_synth_cat_dom"/>
</dbReference>
<dbReference type="EnsemblMetazoa" id="BGLB033821-RB">
    <property type="protein sequence ID" value="BGLB033821-PB"/>
    <property type="gene ID" value="BGLB033821"/>
</dbReference>
<dbReference type="VEuPathDB" id="VectorBase:BGLAX_042417"/>
<dbReference type="InterPro" id="IPR014746">
    <property type="entry name" value="Gln_synth/guanido_kin_cat_dom"/>
</dbReference>
<dbReference type="SUPFAM" id="SSF55931">
    <property type="entry name" value="Glutamine synthetase/guanido kinase"/>
    <property type="match status" value="1"/>
</dbReference>
<dbReference type="SMART" id="SM01230">
    <property type="entry name" value="Gln-synt_C"/>
    <property type="match status" value="1"/>
</dbReference>
<proteinExistence type="inferred from homology"/>
<sequence length="433" mass="47458">MGTTELDILDNYEVIQLSLTGLSGVVRKVNISSQKLKDILRNSGCVHFGNSVSNARSALIYDGKSCSGTANVDLSTLRELPWLSSQNGQRVGGALCQIASPAHQPSVVCSPRAAALKQVKRLKEDFGLIVMSAFEAEFMIFEKDGITPFNNVLIEPYGRADNMSGKEAILLGTCSMMDKAGLPLESFMTEFAAAQFELTFRPEEGVTSADTITIMKDALRSCLSQNDMAVTFMACPLEEGHANGFHFNHSLWTSDGQNALLDIDDPLFMSDTARHWIAGLIHHAPALTALLCPTINCYRRLADEMCPKLATWGVENRRSYLRIKTDKKNVYIENRLPSSASNTYLDVAAILAAGLDGLERKLPCPAQSDTSSPLIPRKPEESLSALEEDDILRQAIGEDLVKGFIEMAKRGLSARVDGSDTLQFQRDVYFHAV</sequence>
<evidence type="ECO:0000256" key="5">
    <source>
        <dbReference type="ARBA" id="ARBA00042675"/>
    </source>
</evidence>
<dbReference type="GO" id="GO:0004356">
    <property type="term" value="F:glutamine synthetase activity"/>
    <property type="evidence" value="ECO:0007669"/>
    <property type="project" value="InterPro"/>
</dbReference>
<dbReference type="VEuPathDB" id="VectorBase:BGLB033821"/>
<evidence type="ECO:0000256" key="7">
    <source>
        <dbReference type="RuleBase" id="RU000384"/>
    </source>
</evidence>
<dbReference type="GO" id="GO:0005737">
    <property type="term" value="C:cytoplasm"/>
    <property type="evidence" value="ECO:0007669"/>
    <property type="project" value="TreeGrafter"/>
</dbReference>
<comment type="function">
    <text evidence="2">May act as a component of the cytoskeleton or as a chaperone for the reorganization of intermediate filament proteins during terminal differentiation in the lens. Does not seem to have enzymatic activity.</text>
</comment>
<evidence type="ECO:0000256" key="3">
    <source>
        <dbReference type="ARBA" id="ARBA00038790"/>
    </source>
</evidence>
<feature type="domain" description="GS catalytic" evidence="8">
    <location>
        <begin position="111"/>
        <end position="433"/>
    </location>
</feature>
<comment type="similarity">
    <text evidence="1 6 7">Belongs to the glutamine synthetase family.</text>
</comment>
<dbReference type="KEGG" id="bgt:106063565"/>
<reference evidence="9" key="1">
    <citation type="submission" date="2020-05" db="UniProtKB">
        <authorList>
            <consortium name="EnsemblMetazoa"/>
        </authorList>
    </citation>
    <scope>IDENTIFICATION</scope>
    <source>
        <strain evidence="9">BB02</strain>
    </source>
</reference>
<organism evidence="9 10">
    <name type="scientific">Biomphalaria glabrata</name>
    <name type="common">Bloodfluke planorb</name>
    <name type="synonym">Freshwater snail</name>
    <dbReference type="NCBI Taxonomy" id="6526"/>
    <lineage>
        <taxon>Eukaryota</taxon>
        <taxon>Metazoa</taxon>
        <taxon>Spiralia</taxon>
        <taxon>Lophotrochozoa</taxon>
        <taxon>Mollusca</taxon>
        <taxon>Gastropoda</taxon>
        <taxon>Heterobranchia</taxon>
        <taxon>Euthyneura</taxon>
        <taxon>Panpulmonata</taxon>
        <taxon>Hygrophila</taxon>
        <taxon>Lymnaeoidea</taxon>
        <taxon>Planorbidae</taxon>
        <taxon>Biomphalaria</taxon>
    </lineage>
</organism>
<name>A0A2C9LQS3_BIOGL</name>
<accession>A0A2C9LQS3</accession>
<evidence type="ECO:0000256" key="1">
    <source>
        <dbReference type="ARBA" id="ARBA00009897"/>
    </source>
</evidence>
<dbReference type="STRING" id="6526.A0A2C9LQS3"/>
<dbReference type="GO" id="GO:0016020">
    <property type="term" value="C:membrane"/>
    <property type="evidence" value="ECO:0007669"/>
    <property type="project" value="TreeGrafter"/>
</dbReference>
<evidence type="ECO:0000259" key="8">
    <source>
        <dbReference type="PROSITE" id="PS51987"/>
    </source>
</evidence>
<dbReference type="PANTHER" id="PTHR43407">
    <property type="entry name" value="GLUTAMINE SYNTHETASE"/>
    <property type="match status" value="1"/>
</dbReference>
<dbReference type="AlphaFoldDB" id="A0A2C9LQS3"/>
<dbReference type="Proteomes" id="UP000076420">
    <property type="component" value="Unassembled WGS sequence"/>
</dbReference>
<evidence type="ECO:0000256" key="6">
    <source>
        <dbReference type="PROSITE-ProRule" id="PRU01331"/>
    </source>
</evidence>
<dbReference type="OrthoDB" id="77835at2759"/>
<protein>
    <recommendedName>
        <fullName evidence="4">Lengsin</fullName>
    </recommendedName>
    <alternativeName>
        <fullName evidence="5">Glutamate-ammonia ligase domain-containing protein 1</fullName>
    </alternativeName>
</protein>